<protein>
    <submittedName>
        <fullName evidence="8">Type IV pilus biogenesis and competence protein PilQ</fullName>
    </submittedName>
</protein>
<comment type="similarity">
    <text evidence="4">Belongs to the bacterial secretin family.</text>
</comment>
<evidence type="ECO:0000256" key="2">
    <source>
        <dbReference type="ARBA" id="ARBA00022729"/>
    </source>
</evidence>
<name>A0A5C5ZNZ7_9BACT</name>
<dbReference type="Pfam" id="PF00263">
    <property type="entry name" value="Secretin"/>
    <property type="match status" value="1"/>
</dbReference>
<feature type="region of interest" description="Disordered" evidence="5">
    <location>
        <begin position="572"/>
        <end position="616"/>
    </location>
</feature>
<dbReference type="GO" id="GO:0015627">
    <property type="term" value="C:type II protein secretion system complex"/>
    <property type="evidence" value="ECO:0007669"/>
    <property type="project" value="TreeGrafter"/>
</dbReference>
<gene>
    <name evidence="8" type="primary">pilQ_2</name>
    <name evidence="8" type="ORF">Mal64_24100</name>
</gene>
<evidence type="ECO:0000256" key="4">
    <source>
        <dbReference type="RuleBase" id="RU004003"/>
    </source>
</evidence>
<keyword evidence="3" id="KW-0472">Membrane</keyword>
<evidence type="ECO:0000259" key="7">
    <source>
        <dbReference type="Pfam" id="PF00263"/>
    </source>
</evidence>
<evidence type="ECO:0000256" key="1">
    <source>
        <dbReference type="ARBA" id="ARBA00004370"/>
    </source>
</evidence>
<feature type="compositionally biased region" description="Polar residues" evidence="5">
    <location>
        <begin position="82"/>
        <end position="98"/>
    </location>
</feature>
<feature type="region of interest" description="Disordered" evidence="5">
    <location>
        <begin position="27"/>
        <end position="55"/>
    </location>
</feature>
<feature type="region of interest" description="Disordered" evidence="5">
    <location>
        <begin position="69"/>
        <end position="109"/>
    </location>
</feature>
<sequence length="616" mass="66342" precursor="true">MRIGTLCALVAIAASILGGPAFGQSTLQLSPPGQPALDLPGASPQSPSPQSPSPTAINVVQRLLELGGVGAPDQLPAPGPTGPNSANARTPSDQSEAVPTTPPNNDVKLSEQDGMISLVMRNGSLRHAVALVAETQGLNLVFAGSSDTAVTASFDRTPWRDVLDTLITTSGHAWMSRGDILIVTSMEDAAQIAPHAEGRQVIVYELDYIRATDVETAVSGLLSPAGSSWITQSMPDDNRASRESIAVVDYAGNHQRIAEYLSQADVPPRQVMLEVQILEVELSEDDKHGVNFQNMASWASANVTAGTTGLMTESASSASPINSTSNPTFFVDINGAGLDAIITAIKQTADTKTLASPRLHALSGQEERIHIGQRLGYNLTGQAINGTTQPNTEFLEVGVTLTVTPRITQDGQVMMRVKPEVSTGAINLLTNAPDEDTTEVETDLLVSDGQGVLIGGLIQETDENRQSKVPWLGDMPYVGGLFQRRETVLRRREIIVSLVPHILPMPAHIQQRYDFDVMRSREPLTQGAICKYPRPYEPSMPDRARHWRRDGEIKLASRQELTRLPPVACSESYEPPVFDEPQRLPEMAPPASFSPSLETPAMFQPSNERATLPSVR</sequence>
<keyword evidence="2 6" id="KW-0732">Signal</keyword>
<feature type="signal peptide" evidence="6">
    <location>
        <begin position="1"/>
        <end position="23"/>
    </location>
</feature>
<evidence type="ECO:0000256" key="6">
    <source>
        <dbReference type="SAM" id="SignalP"/>
    </source>
</evidence>
<keyword evidence="9" id="KW-1185">Reference proteome</keyword>
<dbReference type="EMBL" id="SJPQ01000002">
    <property type="protein sequence ID" value="TWT88920.1"/>
    <property type="molecule type" value="Genomic_DNA"/>
</dbReference>
<dbReference type="PRINTS" id="PR00811">
    <property type="entry name" value="BCTERIALGSPD"/>
</dbReference>
<evidence type="ECO:0000256" key="3">
    <source>
        <dbReference type="ARBA" id="ARBA00023136"/>
    </source>
</evidence>
<comment type="caution">
    <text evidence="8">The sequence shown here is derived from an EMBL/GenBank/DDBJ whole genome shotgun (WGS) entry which is preliminary data.</text>
</comment>
<evidence type="ECO:0000313" key="9">
    <source>
        <dbReference type="Proteomes" id="UP000315440"/>
    </source>
</evidence>
<dbReference type="GO" id="GO:0009306">
    <property type="term" value="P:protein secretion"/>
    <property type="evidence" value="ECO:0007669"/>
    <property type="project" value="InterPro"/>
</dbReference>
<feature type="domain" description="Type II/III secretion system secretin-like" evidence="7">
    <location>
        <begin position="344"/>
        <end position="503"/>
    </location>
</feature>
<dbReference type="InterPro" id="IPR004846">
    <property type="entry name" value="T2SS/T3SS_dom"/>
</dbReference>
<reference evidence="8 9" key="1">
    <citation type="submission" date="2019-02" db="EMBL/GenBank/DDBJ databases">
        <title>Deep-cultivation of Planctomycetes and their phenomic and genomic characterization uncovers novel biology.</title>
        <authorList>
            <person name="Wiegand S."/>
            <person name="Jogler M."/>
            <person name="Boedeker C."/>
            <person name="Pinto D."/>
            <person name="Vollmers J."/>
            <person name="Rivas-Marin E."/>
            <person name="Kohn T."/>
            <person name="Peeters S.H."/>
            <person name="Heuer A."/>
            <person name="Rast P."/>
            <person name="Oberbeckmann S."/>
            <person name="Bunk B."/>
            <person name="Jeske O."/>
            <person name="Meyerdierks A."/>
            <person name="Storesund J.E."/>
            <person name="Kallscheuer N."/>
            <person name="Luecker S."/>
            <person name="Lage O.M."/>
            <person name="Pohl T."/>
            <person name="Merkel B.J."/>
            <person name="Hornburger P."/>
            <person name="Mueller R.-W."/>
            <person name="Bruemmer F."/>
            <person name="Labrenz M."/>
            <person name="Spormann A.M."/>
            <person name="Op Den Camp H."/>
            <person name="Overmann J."/>
            <person name="Amann R."/>
            <person name="Jetten M.S.M."/>
            <person name="Mascher T."/>
            <person name="Medema M.H."/>
            <person name="Devos D.P."/>
            <person name="Kaster A.-K."/>
            <person name="Ovreas L."/>
            <person name="Rohde M."/>
            <person name="Galperin M.Y."/>
            <person name="Jogler C."/>
        </authorList>
    </citation>
    <scope>NUCLEOTIDE SEQUENCE [LARGE SCALE GENOMIC DNA]</scope>
    <source>
        <strain evidence="8 9">Mal64</strain>
    </source>
</reference>
<organism evidence="8 9">
    <name type="scientific">Pseudobythopirellula maris</name>
    <dbReference type="NCBI Taxonomy" id="2527991"/>
    <lineage>
        <taxon>Bacteria</taxon>
        <taxon>Pseudomonadati</taxon>
        <taxon>Planctomycetota</taxon>
        <taxon>Planctomycetia</taxon>
        <taxon>Pirellulales</taxon>
        <taxon>Lacipirellulaceae</taxon>
        <taxon>Pseudobythopirellula</taxon>
    </lineage>
</organism>
<dbReference type="InterPro" id="IPR001775">
    <property type="entry name" value="GspD/PilQ"/>
</dbReference>
<dbReference type="InterPro" id="IPR050810">
    <property type="entry name" value="Bact_Secretion_Sys_Channel"/>
</dbReference>
<dbReference type="AlphaFoldDB" id="A0A5C5ZNZ7"/>
<comment type="subcellular location">
    <subcellularLocation>
        <location evidence="1">Membrane</location>
    </subcellularLocation>
</comment>
<dbReference type="Gene3D" id="3.55.50.30">
    <property type="match status" value="1"/>
</dbReference>
<dbReference type="PANTHER" id="PTHR30332">
    <property type="entry name" value="PROBABLE GENERAL SECRETION PATHWAY PROTEIN D"/>
    <property type="match status" value="1"/>
</dbReference>
<proteinExistence type="inferred from homology"/>
<dbReference type="PANTHER" id="PTHR30332:SF24">
    <property type="entry name" value="SECRETIN GSPD-RELATED"/>
    <property type="match status" value="1"/>
</dbReference>
<feature type="chain" id="PRO_5023083638" evidence="6">
    <location>
        <begin position="24"/>
        <end position="616"/>
    </location>
</feature>
<evidence type="ECO:0000256" key="5">
    <source>
        <dbReference type="SAM" id="MobiDB-lite"/>
    </source>
</evidence>
<accession>A0A5C5ZNZ7</accession>
<evidence type="ECO:0000313" key="8">
    <source>
        <dbReference type="EMBL" id="TWT88920.1"/>
    </source>
</evidence>
<dbReference type="Proteomes" id="UP000315440">
    <property type="component" value="Unassembled WGS sequence"/>
</dbReference>